<feature type="chain" id="PRO_5046878666" evidence="3">
    <location>
        <begin position="23"/>
        <end position="317"/>
    </location>
</feature>
<evidence type="ECO:0000313" key="6">
    <source>
        <dbReference type="Proteomes" id="UP001158049"/>
    </source>
</evidence>
<dbReference type="InterPro" id="IPR007379">
    <property type="entry name" value="Tim44-like_dom"/>
</dbReference>
<dbReference type="Proteomes" id="UP001158049">
    <property type="component" value="Unassembled WGS sequence"/>
</dbReference>
<dbReference type="RefSeq" id="WP_283445009.1">
    <property type="nucleotide sequence ID" value="NZ_FXUL01000027.1"/>
</dbReference>
<organism evidence="5 6">
    <name type="scientific">Noviherbaspirillum suwonense</name>
    <dbReference type="NCBI Taxonomy" id="1224511"/>
    <lineage>
        <taxon>Bacteria</taxon>
        <taxon>Pseudomonadati</taxon>
        <taxon>Pseudomonadota</taxon>
        <taxon>Betaproteobacteria</taxon>
        <taxon>Burkholderiales</taxon>
        <taxon>Oxalobacteraceae</taxon>
        <taxon>Noviherbaspirillum</taxon>
    </lineage>
</organism>
<keyword evidence="2" id="KW-1133">Transmembrane helix</keyword>
<dbReference type="InterPro" id="IPR032710">
    <property type="entry name" value="NTF2-like_dom_sf"/>
</dbReference>
<dbReference type="Pfam" id="PF04280">
    <property type="entry name" value="Tim44"/>
    <property type="match status" value="1"/>
</dbReference>
<feature type="transmembrane region" description="Helical" evidence="2">
    <location>
        <begin position="100"/>
        <end position="125"/>
    </location>
</feature>
<comment type="caution">
    <text evidence="5">The sequence shown here is derived from an EMBL/GenBank/DDBJ whole genome shotgun (WGS) entry which is preliminary data.</text>
</comment>
<sequence length="317" mass="32288">MKKVVMGVMVAIMAVSIGLSSAEAKRMGSGSSVGKQSQSVNQSSPAQSAQSPAAMQSAAPARPGATPAAAAPKPASPWKGMLGGALLGLGLGALLSSMGIGGALASMISTMLMVGLLVVAGLFIYRMLKRKSDGGSVRPAYATAAAGAGAGAGAAPSSFTPEIGSHVEPLRPAALQSAQPAASGSATSDAPWGVPADFDTPAFLRHAKTYFIRLQAAWDKADVNDIREFTSPEMFAELRMQIQERGASANHTDVVSLDAQLLGIETSGPDHLASVKFSGMIREALDAPAEPFAEVWNLTKPSSGQGGWTLAGIQQIS</sequence>
<dbReference type="PANTHER" id="PTHR41542">
    <property type="entry name" value="BLL5807 PROTEIN"/>
    <property type="match status" value="1"/>
</dbReference>
<keyword evidence="6" id="KW-1185">Reference proteome</keyword>
<reference evidence="5 6" key="1">
    <citation type="submission" date="2017-05" db="EMBL/GenBank/DDBJ databases">
        <authorList>
            <person name="Varghese N."/>
            <person name="Submissions S."/>
        </authorList>
    </citation>
    <scope>NUCLEOTIDE SEQUENCE [LARGE SCALE GENOMIC DNA]</scope>
    <source>
        <strain evidence="5 6">DSM 26001</strain>
    </source>
</reference>
<evidence type="ECO:0000259" key="4">
    <source>
        <dbReference type="SMART" id="SM00978"/>
    </source>
</evidence>
<evidence type="ECO:0000313" key="5">
    <source>
        <dbReference type="EMBL" id="SMP77932.1"/>
    </source>
</evidence>
<accession>A0ABY1QR23</accession>
<dbReference type="PANTHER" id="PTHR41542:SF1">
    <property type="entry name" value="BLL5807 PROTEIN"/>
    <property type="match status" value="1"/>
</dbReference>
<keyword evidence="2" id="KW-0812">Transmembrane</keyword>
<keyword evidence="2" id="KW-0472">Membrane</keyword>
<feature type="signal peptide" evidence="3">
    <location>
        <begin position="1"/>
        <end position="22"/>
    </location>
</feature>
<keyword evidence="3" id="KW-0732">Signal</keyword>
<dbReference type="Gene3D" id="3.10.450.240">
    <property type="match status" value="1"/>
</dbReference>
<proteinExistence type="predicted"/>
<evidence type="ECO:0000256" key="3">
    <source>
        <dbReference type="SAM" id="SignalP"/>
    </source>
</evidence>
<protein>
    <submittedName>
        <fullName evidence="5">Predicted lipid-binding transport protein, Tim44 family</fullName>
    </submittedName>
</protein>
<evidence type="ECO:0000256" key="1">
    <source>
        <dbReference type="SAM" id="MobiDB-lite"/>
    </source>
</evidence>
<feature type="region of interest" description="Disordered" evidence="1">
    <location>
        <begin position="27"/>
        <end position="73"/>
    </location>
</feature>
<dbReference type="EMBL" id="FXUL01000027">
    <property type="protein sequence ID" value="SMP77932.1"/>
    <property type="molecule type" value="Genomic_DNA"/>
</dbReference>
<dbReference type="SUPFAM" id="SSF54427">
    <property type="entry name" value="NTF2-like"/>
    <property type="match status" value="1"/>
</dbReference>
<name>A0ABY1QR23_9BURK</name>
<feature type="domain" description="Tim44-like" evidence="4">
    <location>
        <begin position="184"/>
        <end position="315"/>
    </location>
</feature>
<gene>
    <name evidence="5" type="ORF">SAMN06295970_12768</name>
</gene>
<dbReference type="SMART" id="SM00978">
    <property type="entry name" value="Tim44"/>
    <property type="match status" value="1"/>
</dbReference>
<feature type="compositionally biased region" description="Low complexity" evidence="1">
    <location>
        <begin position="28"/>
        <end position="73"/>
    </location>
</feature>
<evidence type="ECO:0000256" key="2">
    <source>
        <dbReference type="SAM" id="Phobius"/>
    </source>
</evidence>